<organism evidence="2 3">
    <name type="scientific">Candidatus Scalindua japonica</name>
    <dbReference type="NCBI Taxonomy" id="1284222"/>
    <lineage>
        <taxon>Bacteria</taxon>
        <taxon>Pseudomonadati</taxon>
        <taxon>Planctomycetota</taxon>
        <taxon>Candidatus Brocadiia</taxon>
        <taxon>Candidatus Brocadiales</taxon>
        <taxon>Candidatus Scalinduaceae</taxon>
        <taxon>Candidatus Scalindua</taxon>
    </lineage>
</organism>
<dbReference type="RefSeq" id="WP_096895336.1">
    <property type="nucleotide sequence ID" value="NZ_BAOS01000028.1"/>
</dbReference>
<evidence type="ECO:0000313" key="3">
    <source>
        <dbReference type="Proteomes" id="UP000218542"/>
    </source>
</evidence>
<protein>
    <submittedName>
        <fullName evidence="2">Silver efflux pump</fullName>
    </submittedName>
</protein>
<feature type="transmembrane region" description="Helical" evidence="1">
    <location>
        <begin position="21"/>
        <end position="39"/>
    </location>
</feature>
<feature type="transmembrane region" description="Helical" evidence="1">
    <location>
        <begin position="45"/>
        <end position="66"/>
    </location>
</feature>
<dbReference type="Proteomes" id="UP000218542">
    <property type="component" value="Unassembled WGS sequence"/>
</dbReference>
<keyword evidence="1" id="KW-0472">Membrane</keyword>
<feature type="transmembrane region" description="Helical" evidence="1">
    <location>
        <begin position="95"/>
        <end position="115"/>
    </location>
</feature>
<name>A0A286U1G4_9BACT</name>
<dbReference type="OrthoDB" id="9830776at2"/>
<reference evidence="3" key="1">
    <citation type="journal article" date="2017" name="Environ. Microbiol. Rep.">
        <title>Genetic Diversity of Marine Anaerobic Ammonium-Oxidizing Bacteria as Revealed by Genomic and Proteomic Analyses of 'Candidatus Scalindua japonica'.</title>
        <authorList>
            <person name="Oshiki M."/>
            <person name="Mizuto K."/>
            <person name="Kimura Z."/>
            <person name="Kindaichi T."/>
            <person name="Satoh H."/>
            <person name="Okabe S."/>
        </authorList>
    </citation>
    <scope>NUCLEOTIDE SEQUENCE [LARGE SCALE GENOMIC DNA]</scope>
    <source>
        <strain evidence="3">husup-a2</strain>
    </source>
</reference>
<evidence type="ECO:0000256" key="1">
    <source>
        <dbReference type="SAM" id="Phobius"/>
    </source>
</evidence>
<comment type="caution">
    <text evidence="2">The sequence shown here is derived from an EMBL/GenBank/DDBJ whole genome shotgun (WGS) entry which is preliminary data.</text>
</comment>
<sequence>MDLYNKSQKLLTVKKNFVKQAFYTTLFVSVLMILISFRYKSFDITLSLAIGIVISFCTSLALWQFIKYMFQGLNPETFADIGAQSANKGSTTKSMLFAFMGTGKILVLALVFYLIFEYLPIHLLAFFIGISIVQMVVLSMVVSMVLVNFLNKAKHDGTEYKENDSSEHDVSLDIKSDSVSNIHTHQIVENAL</sequence>
<dbReference type="EMBL" id="BAOS01000028">
    <property type="protein sequence ID" value="GAX61962.1"/>
    <property type="molecule type" value="Genomic_DNA"/>
</dbReference>
<proteinExistence type="predicted"/>
<keyword evidence="1" id="KW-0812">Transmembrane</keyword>
<dbReference type="AlphaFoldDB" id="A0A286U1G4"/>
<evidence type="ECO:0000313" key="2">
    <source>
        <dbReference type="EMBL" id="GAX61962.1"/>
    </source>
</evidence>
<gene>
    <name evidence="2" type="ORF">SCALIN_C28_0164</name>
</gene>
<accession>A0A286U1G4</accession>
<keyword evidence="3" id="KW-1185">Reference proteome</keyword>
<keyword evidence="1" id="KW-1133">Transmembrane helix</keyword>
<feature type="transmembrane region" description="Helical" evidence="1">
    <location>
        <begin position="121"/>
        <end position="147"/>
    </location>
</feature>